<accession>A0A9P4N5N0</accession>
<evidence type="ECO:0000313" key="2">
    <source>
        <dbReference type="Proteomes" id="UP000800093"/>
    </source>
</evidence>
<keyword evidence="2" id="KW-1185">Reference proteome</keyword>
<dbReference type="OrthoDB" id="3786465at2759"/>
<comment type="caution">
    <text evidence="1">The sequence shown here is derived from an EMBL/GenBank/DDBJ whole genome shotgun (WGS) entry which is preliminary data.</text>
</comment>
<dbReference type="Proteomes" id="UP000800093">
    <property type="component" value="Unassembled WGS sequence"/>
</dbReference>
<protein>
    <submittedName>
        <fullName evidence="1">Uncharacterized protein</fullName>
    </submittedName>
</protein>
<evidence type="ECO:0000313" key="1">
    <source>
        <dbReference type="EMBL" id="KAF2259646.1"/>
    </source>
</evidence>
<sequence>MPTHSRPNYDKASVLQKPLSSKKPFIDEDGLQLEIVGWHKFRKRTRYLVKYTAPEVKDRATHALIDRSWVPPDLLDSFEASEETNLEFPKNQGGHRIRLNTVIRVLDMAWCSGLEPDCTSDCLTTSLNASYYKMIQERDEFYDFFLLLEWRDELGSLRRTWEYAETLMKLMDPGHCMSLLSRWASEIDRRQEQLLSKVAPEQIPKVLGQPGWQYI</sequence>
<reference evidence="2" key="1">
    <citation type="journal article" date="2020" name="Stud. Mycol.">
        <title>101 Dothideomycetes genomes: A test case for predicting lifestyles and emergence of pathogens.</title>
        <authorList>
            <person name="Haridas S."/>
            <person name="Albert R."/>
            <person name="Binder M."/>
            <person name="Bloem J."/>
            <person name="LaButti K."/>
            <person name="Salamov A."/>
            <person name="Andreopoulos B."/>
            <person name="Baker S."/>
            <person name="Barry K."/>
            <person name="Bills G."/>
            <person name="Bluhm B."/>
            <person name="Cannon C."/>
            <person name="Castanera R."/>
            <person name="Culley D."/>
            <person name="Daum C."/>
            <person name="Ezra D."/>
            <person name="Gonzalez J."/>
            <person name="Henrissat B."/>
            <person name="Kuo A."/>
            <person name="Liang C."/>
            <person name="Lipzen A."/>
            <person name="Lutzoni F."/>
            <person name="Magnuson J."/>
            <person name="Mondo S."/>
            <person name="Nolan M."/>
            <person name="Ohm R."/>
            <person name="Pangilinan J."/>
            <person name="Park H.-J."/>
            <person name="Ramirez L."/>
            <person name="Alfaro M."/>
            <person name="Sun H."/>
            <person name="Tritt A."/>
            <person name="Yoshinaga Y."/>
            <person name="Zwiers L.-H."/>
            <person name="Turgeon B."/>
            <person name="Goodwin S."/>
            <person name="Spatafora J."/>
            <person name="Crous P."/>
            <person name="Grigoriev I."/>
        </authorList>
    </citation>
    <scope>NUCLEOTIDE SEQUENCE [LARGE SCALE GENOMIC DNA]</scope>
    <source>
        <strain evidence="2">CBS 304.66</strain>
    </source>
</reference>
<dbReference type="EMBL" id="ML986704">
    <property type="protein sequence ID" value="KAF2259646.1"/>
    <property type="molecule type" value="Genomic_DNA"/>
</dbReference>
<name>A0A9P4N5N0_9PLEO</name>
<dbReference type="AlphaFoldDB" id="A0A9P4N5N0"/>
<proteinExistence type="predicted"/>
<organism evidence="1 2">
    <name type="scientific">Lojkania enalia</name>
    <dbReference type="NCBI Taxonomy" id="147567"/>
    <lineage>
        <taxon>Eukaryota</taxon>
        <taxon>Fungi</taxon>
        <taxon>Dikarya</taxon>
        <taxon>Ascomycota</taxon>
        <taxon>Pezizomycotina</taxon>
        <taxon>Dothideomycetes</taxon>
        <taxon>Pleosporomycetidae</taxon>
        <taxon>Pleosporales</taxon>
        <taxon>Pleosporales incertae sedis</taxon>
        <taxon>Lojkania</taxon>
    </lineage>
</organism>
<gene>
    <name evidence="1" type="ORF">CC78DRAFT_585733</name>
</gene>